<feature type="compositionally biased region" description="Acidic residues" evidence="1">
    <location>
        <begin position="667"/>
        <end position="677"/>
    </location>
</feature>
<feature type="compositionally biased region" description="Polar residues" evidence="1">
    <location>
        <begin position="141"/>
        <end position="157"/>
    </location>
</feature>
<feature type="compositionally biased region" description="Low complexity" evidence="1">
    <location>
        <begin position="18"/>
        <end position="29"/>
    </location>
</feature>
<dbReference type="AlphaFoldDB" id="A0A9P6SZS2"/>
<evidence type="ECO:0000313" key="3">
    <source>
        <dbReference type="Proteomes" id="UP000703661"/>
    </source>
</evidence>
<feature type="region of interest" description="Disordered" evidence="1">
    <location>
        <begin position="64"/>
        <end position="87"/>
    </location>
</feature>
<dbReference type="OrthoDB" id="2422815at2759"/>
<feature type="compositionally biased region" description="Polar residues" evidence="1">
    <location>
        <begin position="213"/>
        <end position="250"/>
    </location>
</feature>
<feature type="compositionally biased region" description="Low complexity" evidence="1">
    <location>
        <begin position="862"/>
        <end position="874"/>
    </location>
</feature>
<keyword evidence="3" id="KW-1185">Reference proteome</keyword>
<feature type="compositionally biased region" description="Low complexity" evidence="1">
    <location>
        <begin position="66"/>
        <end position="87"/>
    </location>
</feature>
<feature type="compositionally biased region" description="Basic and acidic residues" evidence="1">
    <location>
        <begin position="266"/>
        <end position="306"/>
    </location>
</feature>
<feature type="region of interest" description="Disordered" evidence="1">
    <location>
        <begin position="933"/>
        <end position="1008"/>
    </location>
</feature>
<feature type="compositionally biased region" description="Polar residues" evidence="1">
    <location>
        <begin position="718"/>
        <end position="729"/>
    </location>
</feature>
<feature type="region of interest" description="Disordered" evidence="1">
    <location>
        <begin position="621"/>
        <end position="874"/>
    </location>
</feature>
<evidence type="ECO:0000256" key="1">
    <source>
        <dbReference type="SAM" id="MobiDB-lite"/>
    </source>
</evidence>
<feature type="compositionally biased region" description="Low complexity" evidence="1">
    <location>
        <begin position="320"/>
        <end position="339"/>
    </location>
</feature>
<feature type="compositionally biased region" description="Acidic residues" evidence="1">
    <location>
        <begin position="629"/>
        <end position="652"/>
    </location>
</feature>
<reference evidence="2" key="1">
    <citation type="journal article" date="2020" name="Fungal Divers.">
        <title>Resolving the Mortierellaceae phylogeny through synthesis of multi-gene phylogenetics and phylogenomics.</title>
        <authorList>
            <person name="Vandepol N."/>
            <person name="Liber J."/>
            <person name="Desiro A."/>
            <person name="Na H."/>
            <person name="Kennedy M."/>
            <person name="Barry K."/>
            <person name="Grigoriev I.V."/>
            <person name="Miller A.N."/>
            <person name="O'Donnell K."/>
            <person name="Stajich J.E."/>
            <person name="Bonito G."/>
        </authorList>
    </citation>
    <scope>NUCLEOTIDE SEQUENCE</scope>
    <source>
        <strain evidence="2">NRRL 2769</strain>
    </source>
</reference>
<feature type="compositionally biased region" description="Low complexity" evidence="1">
    <location>
        <begin position="696"/>
        <end position="710"/>
    </location>
</feature>
<name>A0A9P6SZS2_9FUNG</name>
<feature type="compositionally biased region" description="Low complexity" evidence="1">
    <location>
        <begin position="806"/>
        <end position="826"/>
    </location>
</feature>
<dbReference type="EMBL" id="JAAAID010000723">
    <property type="protein sequence ID" value="KAG0014469.1"/>
    <property type="molecule type" value="Genomic_DNA"/>
</dbReference>
<feature type="compositionally biased region" description="Polar residues" evidence="1">
    <location>
        <begin position="166"/>
        <end position="190"/>
    </location>
</feature>
<sequence length="1008" mass="111698">MTLYDNLSDPCALESDPTSTSTGEGTAGTKNTQALDADGDAEMHDNSIDAVVVAPQTRLNLDMVKNSNPSQLSPPQSLSPLSFSASPSVTTTALPLLANPTNTLTPAQNRYYEEYETHLRSSRRRITRSSVVKDHAHDSQKTVIHRSQPNTEQTVQDNVDGRSVTPCLSSGSSQRSSAWHPSSPPGTFQHASDRCGPSLTQVDTSDIPLIFPSSHQNVSSSDTQYPPLTPQSPEKSISSMQRSAIDSSEPQCIDRRYINSDSDITDQEHSDQRKQENHARPIDDNAQHTTRSREHSESFHPQRSPEDSVQDFEQPLAHQSVPPTTTTSTTVSSSSSSPSSLPPPSSSTSNTLSSIASKPNSTPPQPQPPKRTIGPSNSGGTVDLTWYSMSTSKSHNMEKANESIANSASSSSTATAVAAQPAFKVLSARGTPKGPLPIDVQISLLTSVLKHDPFNCPIRRTTQVWERISAEQGIRARTCARRYDNIIQASIAGQDRPVGSEEEIATKKRLLEQLIVMMNQPQALVRMQKKRRYRSEEADRKLLVETIRLNPFAQKVGQVARAWEDVRDALGMKVHARQCIRRVNRMIKPYQLRERMYNGNIPEEMQEANDDLVKQVMQLMRQSGHGGSLEDDAGQSNDDDSASGVSDSEEQDYAYTDPEARKRNQVDELEEDEDEDMPSPKRIGHGTDEDHNLAESAAQGGSTANAASSSSKHKTPTRRVQPQHVSYNSTDRKNSKDRSAEYATGFRPQSIWGSHPYSKEAVFRTAPGPYPQKNRADRIHSSEMVEMHDARTGGDESHQRPVKYVDSSFGEGSSSHRSASDASYHYQQQHSRLPSPPPTAPTSASTSSTAQTHGHGRHRSLDASSQSSSYYDPSSPQLYQTILSEFHVVKEYLGRLDGQRQRDKENQKAIYSMIERLQYQVQDQQRTIQSLQSQIQYRQQRSYAHSPSPQHQNRSPSHHSHHEQPPSSGYAQPPPFPQNHDDPRDAREHSYHDGGPSSGPLLSYEHRN</sequence>
<protein>
    <submittedName>
        <fullName evidence="2">Uncharacterized protein</fullName>
    </submittedName>
</protein>
<organism evidence="2 3">
    <name type="scientific">Entomortierella chlamydospora</name>
    <dbReference type="NCBI Taxonomy" id="101097"/>
    <lineage>
        <taxon>Eukaryota</taxon>
        <taxon>Fungi</taxon>
        <taxon>Fungi incertae sedis</taxon>
        <taxon>Mucoromycota</taxon>
        <taxon>Mortierellomycotina</taxon>
        <taxon>Mortierellomycetes</taxon>
        <taxon>Mortierellales</taxon>
        <taxon>Mortierellaceae</taxon>
        <taxon>Entomortierella</taxon>
    </lineage>
</organism>
<feature type="region of interest" description="Disordered" evidence="1">
    <location>
        <begin position="118"/>
        <end position="385"/>
    </location>
</feature>
<feature type="compositionally biased region" description="Low complexity" evidence="1">
    <location>
        <begin position="933"/>
        <end position="943"/>
    </location>
</feature>
<evidence type="ECO:0000313" key="2">
    <source>
        <dbReference type="EMBL" id="KAG0014469.1"/>
    </source>
</evidence>
<feature type="region of interest" description="Disordered" evidence="1">
    <location>
        <begin position="1"/>
        <end position="43"/>
    </location>
</feature>
<feature type="compositionally biased region" description="Basic and acidic residues" evidence="1">
    <location>
        <begin position="774"/>
        <end position="799"/>
    </location>
</feature>
<feature type="compositionally biased region" description="Basic and acidic residues" evidence="1">
    <location>
        <begin position="979"/>
        <end position="992"/>
    </location>
</feature>
<accession>A0A9P6SZS2</accession>
<proteinExistence type="predicted"/>
<feature type="compositionally biased region" description="Polar residues" evidence="1">
    <location>
        <begin position="945"/>
        <end position="954"/>
    </location>
</feature>
<dbReference type="Proteomes" id="UP000703661">
    <property type="component" value="Unassembled WGS sequence"/>
</dbReference>
<feature type="compositionally biased region" description="Basic and acidic residues" evidence="1">
    <location>
        <begin position="131"/>
        <end position="140"/>
    </location>
</feature>
<feature type="compositionally biased region" description="Low complexity" evidence="1">
    <location>
        <begin position="841"/>
        <end position="852"/>
    </location>
</feature>
<comment type="caution">
    <text evidence="2">The sequence shown here is derived from an EMBL/GenBank/DDBJ whole genome shotgun (WGS) entry which is preliminary data.</text>
</comment>
<feature type="compositionally biased region" description="Basic and acidic residues" evidence="1">
    <location>
        <begin position="730"/>
        <end position="740"/>
    </location>
</feature>
<gene>
    <name evidence="2" type="ORF">BGZ80_010421</name>
</gene>